<dbReference type="Proteomes" id="UP000263377">
    <property type="component" value="Unassembled WGS sequence"/>
</dbReference>
<evidence type="ECO:0000256" key="4">
    <source>
        <dbReference type="HAMAP-Rule" id="MF_00688"/>
    </source>
</evidence>
<comment type="catalytic activity">
    <reaction evidence="4">
        <text>N-terminal L-lysyl-[protein] + L-leucyl-tRNA(Leu) = N-terminal L-leucyl-L-lysyl-[protein] + tRNA(Leu) + H(+)</text>
        <dbReference type="Rhea" id="RHEA:12340"/>
        <dbReference type="Rhea" id="RHEA-COMP:9613"/>
        <dbReference type="Rhea" id="RHEA-COMP:9622"/>
        <dbReference type="Rhea" id="RHEA-COMP:12670"/>
        <dbReference type="Rhea" id="RHEA-COMP:12671"/>
        <dbReference type="ChEBI" id="CHEBI:15378"/>
        <dbReference type="ChEBI" id="CHEBI:65249"/>
        <dbReference type="ChEBI" id="CHEBI:78442"/>
        <dbReference type="ChEBI" id="CHEBI:78494"/>
        <dbReference type="ChEBI" id="CHEBI:133043"/>
        <dbReference type="EC" id="2.3.2.6"/>
    </reaction>
</comment>
<evidence type="ECO:0000313" key="5">
    <source>
        <dbReference type="EMBL" id="RGD63355.1"/>
    </source>
</evidence>
<dbReference type="GO" id="GO:0005737">
    <property type="term" value="C:cytoplasm"/>
    <property type="evidence" value="ECO:0007669"/>
    <property type="project" value="UniProtKB-SubCell"/>
</dbReference>
<accession>A0A373A7A4</accession>
<dbReference type="EMBL" id="QVIG01000001">
    <property type="protein sequence ID" value="RGD63355.1"/>
    <property type="molecule type" value="Genomic_DNA"/>
</dbReference>
<dbReference type="AlphaFoldDB" id="A0A373A7A4"/>
<sequence length="262" mass="27255">MDVLGALDVRHGPGDGPVAFGGSLGALGPGGLLAAYRRGLFPLPAADVYASAYNEAVYGDDVEAGEVALLPGGADPYALAWWSPDPRPVIAPDGVRLGSRLARRLRNRSTWWTSADRAFGRVLAACAEGRQPAWLTEELAAVLVRLHELGAAHSGEVWEGEELIGGVFGIAVGPVLSLDSMFHRRPDAARVAVADLGARFGAAGGRLLDAQWDGPHVRSLGAEPMARSRYLAELSGGSGDSAVVPDGAPLPAARLGESARLR</sequence>
<dbReference type="Pfam" id="PF03588">
    <property type="entry name" value="Leu_Phe_trans"/>
    <property type="match status" value="1"/>
</dbReference>
<evidence type="ECO:0000256" key="3">
    <source>
        <dbReference type="ARBA" id="ARBA00023315"/>
    </source>
</evidence>
<evidence type="ECO:0000256" key="2">
    <source>
        <dbReference type="ARBA" id="ARBA00022679"/>
    </source>
</evidence>
<evidence type="ECO:0000256" key="1">
    <source>
        <dbReference type="ARBA" id="ARBA00022490"/>
    </source>
</evidence>
<comment type="catalytic activity">
    <reaction evidence="4">
        <text>N-terminal L-arginyl-[protein] + L-leucyl-tRNA(Leu) = N-terminal L-leucyl-L-arginyl-[protein] + tRNA(Leu) + H(+)</text>
        <dbReference type="Rhea" id="RHEA:50416"/>
        <dbReference type="Rhea" id="RHEA-COMP:9613"/>
        <dbReference type="Rhea" id="RHEA-COMP:9622"/>
        <dbReference type="Rhea" id="RHEA-COMP:12672"/>
        <dbReference type="Rhea" id="RHEA-COMP:12673"/>
        <dbReference type="ChEBI" id="CHEBI:15378"/>
        <dbReference type="ChEBI" id="CHEBI:64719"/>
        <dbReference type="ChEBI" id="CHEBI:78442"/>
        <dbReference type="ChEBI" id="CHEBI:78494"/>
        <dbReference type="ChEBI" id="CHEBI:133044"/>
        <dbReference type="EC" id="2.3.2.6"/>
    </reaction>
</comment>
<gene>
    <name evidence="4" type="primary">aat</name>
    <name evidence="5" type="ORF">DR950_35205</name>
</gene>
<dbReference type="Gene3D" id="3.40.630.70">
    <property type="entry name" value="Leucyl/phenylalanyl-tRNA-protein transferase, C-terminal domain"/>
    <property type="match status" value="1"/>
</dbReference>
<keyword evidence="2 4" id="KW-0808">Transferase</keyword>
<dbReference type="PANTHER" id="PTHR30098">
    <property type="entry name" value="LEUCYL/PHENYLALANYL-TRNA--PROTEIN TRANSFERASE"/>
    <property type="match status" value="1"/>
</dbReference>
<reference evidence="5 6" key="1">
    <citation type="submission" date="2018-08" db="EMBL/GenBank/DDBJ databases">
        <title>Diversity &amp; Physiological Properties of Lignin-Decomposing Actinobacteria from Soil.</title>
        <authorList>
            <person name="Roh S.G."/>
            <person name="Kim S.B."/>
        </authorList>
    </citation>
    <scope>NUCLEOTIDE SEQUENCE [LARGE SCALE GENOMIC DNA]</scope>
    <source>
        <strain evidence="5 6">MMS17-GH009</strain>
    </source>
</reference>
<name>A0A373A7A4_9ACTN</name>
<dbReference type="EC" id="2.3.2.6" evidence="4"/>
<dbReference type="PANTHER" id="PTHR30098:SF2">
    <property type="entry name" value="LEUCYL_PHENYLALANYL-TRNA--PROTEIN TRANSFERASE"/>
    <property type="match status" value="1"/>
</dbReference>
<dbReference type="InterPro" id="IPR016181">
    <property type="entry name" value="Acyl_CoA_acyltransferase"/>
</dbReference>
<dbReference type="InterPro" id="IPR004616">
    <property type="entry name" value="Leu/Phe-tRNA_Trfase"/>
</dbReference>
<comment type="function">
    <text evidence="4">Functions in the N-end rule pathway of protein degradation where it conjugates Leu, Phe and, less efficiently, Met from aminoacyl-tRNAs to the N-termini of proteins containing an N-terminal arginine or lysine.</text>
</comment>
<proteinExistence type="inferred from homology"/>
<comment type="caution">
    <text evidence="5">The sequence shown here is derived from an EMBL/GenBank/DDBJ whole genome shotgun (WGS) entry which is preliminary data.</text>
</comment>
<protein>
    <recommendedName>
        <fullName evidence="4">Leucyl/phenylalanyl-tRNA--protein transferase</fullName>
        <ecNumber evidence="4">2.3.2.6</ecNumber>
    </recommendedName>
    <alternativeName>
        <fullName evidence="4">L/F-transferase</fullName>
    </alternativeName>
    <alternativeName>
        <fullName evidence="4">Leucyltransferase</fullName>
    </alternativeName>
    <alternativeName>
        <fullName evidence="4">Phenyalanyltransferase</fullName>
    </alternativeName>
</protein>
<organism evidence="5 6">
    <name type="scientific">Kitasatospora xanthocidica</name>
    <dbReference type="NCBI Taxonomy" id="83382"/>
    <lineage>
        <taxon>Bacteria</taxon>
        <taxon>Bacillati</taxon>
        <taxon>Actinomycetota</taxon>
        <taxon>Actinomycetes</taxon>
        <taxon>Kitasatosporales</taxon>
        <taxon>Streptomycetaceae</taxon>
        <taxon>Kitasatospora</taxon>
    </lineage>
</organism>
<dbReference type="GO" id="GO:0030163">
    <property type="term" value="P:protein catabolic process"/>
    <property type="evidence" value="ECO:0007669"/>
    <property type="project" value="UniProtKB-UniRule"/>
</dbReference>
<dbReference type="HAMAP" id="MF_00688">
    <property type="entry name" value="Leu_Phe_trans"/>
    <property type="match status" value="1"/>
</dbReference>
<comment type="subcellular location">
    <subcellularLocation>
        <location evidence="4">Cytoplasm</location>
    </subcellularLocation>
</comment>
<comment type="similarity">
    <text evidence="4">Belongs to the L/F-transferase family.</text>
</comment>
<keyword evidence="1 4" id="KW-0963">Cytoplasm</keyword>
<comment type="catalytic activity">
    <reaction evidence="4">
        <text>L-phenylalanyl-tRNA(Phe) + an N-terminal L-alpha-aminoacyl-[protein] = an N-terminal L-phenylalanyl-L-alpha-aminoacyl-[protein] + tRNA(Phe)</text>
        <dbReference type="Rhea" id="RHEA:43632"/>
        <dbReference type="Rhea" id="RHEA-COMP:9668"/>
        <dbReference type="Rhea" id="RHEA-COMP:9699"/>
        <dbReference type="Rhea" id="RHEA-COMP:10636"/>
        <dbReference type="Rhea" id="RHEA-COMP:10637"/>
        <dbReference type="ChEBI" id="CHEBI:78442"/>
        <dbReference type="ChEBI" id="CHEBI:78531"/>
        <dbReference type="ChEBI" id="CHEBI:78597"/>
        <dbReference type="ChEBI" id="CHEBI:83561"/>
        <dbReference type="EC" id="2.3.2.6"/>
    </reaction>
</comment>
<evidence type="ECO:0000313" key="6">
    <source>
        <dbReference type="Proteomes" id="UP000263377"/>
    </source>
</evidence>
<dbReference type="GO" id="GO:0008914">
    <property type="term" value="F:leucyl-tRNA--protein transferase activity"/>
    <property type="evidence" value="ECO:0007669"/>
    <property type="project" value="UniProtKB-UniRule"/>
</dbReference>
<dbReference type="InterPro" id="IPR042203">
    <property type="entry name" value="Leu/Phe-tRNA_Trfase_C"/>
</dbReference>
<dbReference type="SUPFAM" id="SSF55729">
    <property type="entry name" value="Acyl-CoA N-acyltransferases (Nat)"/>
    <property type="match status" value="1"/>
</dbReference>
<keyword evidence="6" id="KW-1185">Reference proteome</keyword>
<keyword evidence="3 4" id="KW-0012">Acyltransferase</keyword>